<evidence type="ECO:0000313" key="2">
    <source>
        <dbReference type="Proteomes" id="UP000095281"/>
    </source>
</evidence>
<name>A0A1I8BMY9_MELHA</name>
<protein>
    <submittedName>
        <fullName evidence="3">Uncharacterized protein</fullName>
    </submittedName>
</protein>
<reference evidence="3" key="1">
    <citation type="submission" date="2016-11" db="UniProtKB">
        <authorList>
            <consortium name="WormBaseParasite"/>
        </authorList>
    </citation>
    <scope>IDENTIFICATION</scope>
</reference>
<evidence type="ECO:0000313" key="3">
    <source>
        <dbReference type="WBParaSite" id="MhA1_Contig34.frz3.gene2"/>
    </source>
</evidence>
<proteinExistence type="predicted"/>
<dbReference type="WBParaSite" id="MhA1_Contig34.frz3.gene2">
    <property type="protein sequence ID" value="MhA1_Contig34.frz3.gene2"/>
    <property type="gene ID" value="MhA1_Contig34.frz3.gene2"/>
</dbReference>
<feature type="signal peptide" evidence="1">
    <location>
        <begin position="1"/>
        <end position="19"/>
    </location>
</feature>
<sequence length="113" mass="12718">MKVLKTFFFLTIILSIVFGMRRKSTSSFREIGTGQYSQRARSYSLREDMETGQALQRAVDETRSYSFHHVGPARASSSFVARASSFHGNMGTDQAIQEARGDAGGRKPIRKFF</sequence>
<dbReference type="Proteomes" id="UP000095281">
    <property type="component" value="Unplaced"/>
</dbReference>
<accession>A0A1I8BMY9</accession>
<feature type="chain" id="PRO_5009315961" evidence="1">
    <location>
        <begin position="20"/>
        <end position="113"/>
    </location>
</feature>
<dbReference type="AlphaFoldDB" id="A0A1I8BMY9"/>
<keyword evidence="1" id="KW-0732">Signal</keyword>
<evidence type="ECO:0000256" key="1">
    <source>
        <dbReference type="SAM" id="SignalP"/>
    </source>
</evidence>
<organism evidence="2 3">
    <name type="scientific">Meloidogyne hapla</name>
    <name type="common">Root-knot nematode worm</name>
    <dbReference type="NCBI Taxonomy" id="6305"/>
    <lineage>
        <taxon>Eukaryota</taxon>
        <taxon>Metazoa</taxon>
        <taxon>Ecdysozoa</taxon>
        <taxon>Nematoda</taxon>
        <taxon>Chromadorea</taxon>
        <taxon>Rhabditida</taxon>
        <taxon>Tylenchina</taxon>
        <taxon>Tylenchomorpha</taxon>
        <taxon>Tylenchoidea</taxon>
        <taxon>Meloidogynidae</taxon>
        <taxon>Meloidogyninae</taxon>
        <taxon>Meloidogyne</taxon>
    </lineage>
</organism>
<keyword evidence="2" id="KW-1185">Reference proteome</keyword>